<evidence type="ECO:0000313" key="1">
    <source>
        <dbReference type="EMBL" id="KAG2951058.1"/>
    </source>
</evidence>
<feature type="non-terminal residue" evidence="1">
    <location>
        <position position="1"/>
    </location>
</feature>
<reference evidence="1" key="1">
    <citation type="submission" date="2018-10" db="EMBL/GenBank/DDBJ databases">
        <title>Effector identification in a new, highly contiguous assembly of the strawberry crown rot pathogen Phytophthora cactorum.</title>
        <authorList>
            <person name="Armitage A.D."/>
            <person name="Nellist C.F."/>
            <person name="Bates H."/>
            <person name="Vickerstaff R.J."/>
            <person name="Harrison R.J."/>
        </authorList>
    </citation>
    <scope>NUCLEOTIDE SEQUENCE</scope>
    <source>
        <strain evidence="1">4040</strain>
    </source>
</reference>
<sequence>RASVHRTVEPVTCSLDTLHTSSVDSGKRYTLLSSSSFVVGHPRWMLVPRCEVVASLSAA</sequence>
<organism evidence="1 2">
    <name type="scientific">Phytophthora cactorum</name>
    <dbReference type="NCBI Taxonomy" id="29920"/>
    <lineage>
        <taxon>Eukaryota</taxon>
        <taxon>Sar</taxon>
        <taxon>Stramenopiles</taxon>
        <taxon>Oomycota</taxon>
        <taxon>Peronosporomycetes</taxon>
        <taxon>Peronosporales</taxon>
        <taxon>Peronosporaceae</taxon>
        <taxon>Phytophthora</taxon>
    </lineage>
</organism>
<dbReference type="Proteomes" id="UP000736787">
    <property type="component" value="Unassembled WGS sequence"/>
</dbReference>
<dbReference type="EMBL" id="RCMK01000059">
    <property type="protein sequence ID" value="KAG2951058.1"/>
    <property type="molecule type" value="Genomic_DNA"/>
</dbReference>
<gene>
    <name evidence="1" type="ORF">PC117_g3907</name>
</gene>
<evidence type="ECO:0000313" key="2">
    <source>
        <dbReference type="Proteomes" id="UP000736787"/>
    </source>
</evidence>
<comment type="caution">
    <text evidence="1">The sequence shown here is derived from an EMBL/GenBank/DDBJ whole genome shotgun (WGS) entry which is preliminary data.</text>
</comment>
<proteinExistence type="predicted"/>
<name>A0A8T1EEW1_9STRA</name>
<dbReference type="AlphaFoldDB" id="A0A8T1EEW1"/>
<protein>
    <submittedName>
        <fullName evidence="1">Uncharacterized protein</fullName>
    </submittedName>
</protein>
<accession>A0A8T1EEW1</accession>